<dbReference type="Pfam" id="PF01498">
    <property type="entry name" value="HTH_Tnp_Tc3_2"/>
    <property type="match status" value="1"/>
</dbReference>
<name>A0AAE0QBT7_9TELE</name>
<dbReference type="SMART" id="SM00256">
    <property type="entry name" value="FBOX"/>
    <property type="match status" value="1"/>
</dbReference>
<accession>A0AAE0QBT7</accession>
<dbReference type="InterPro" id="IPR036388">
    <property type="entry name" value="WH-like_DNA-bd_sf"/>
</dbReference>
<dbReference type="GO" id="GO:0006313">
    <property type="term" value="P:DNA transposition"/>
    <property type="evidence" value="ECO:0007669"/>
    <property type="project" value="InterPro"/>
</dbReference>
<dbReference type="Gene3D" id="3.30.420.10">
    <property type="entry name" value="Ribonuclease H-like superfamily/Ribonuclease H"/>
    <property type="match status" value="1"/>
</dbReference>
<gene>
    <name evidence="3" type="ORF">QTP70_028276</name>
</gene>
<dbReference type="InterPro" id="IPR057667">
    <property type="entry name" value="HTH_SB"/>
</dbReference>
<dbReference type="Proteomes" id="UP001274896">
    <property type="component" value="Unassembled WGS sequence"/>
</dbReference>
<sequence length="730" mass="84549">MKVSRSYRVKKVQEFKYLGSTVQSNGECGKEVKKRVQAGWNGWRKVSGVLCDRKISARIKGKVYRTVVRSAMLYGLETVSLRKRQESELEVAELKMLRFSLGVTRLDRIRNEYIRGTAHVGRLGDKVREARLRWFGHVQRRESEYIGRRMLDMELPGRRQRGRPKRRYMDGVNKDMKLVGASVEDAEDRDRWWRLARCLPAGMVYHDMTLESELLEHFSCLSVSSDESMIKNELHDPGLLYLSDEVLIAILSHLEPVSLLRLGSTCYRLFRVCSCDSLWTRHFRDSFGVGLPNIATAGYTAKTAFRLVFMWRALFRNVHCNRSLQEKLFAEVPFPPHAYWTQWLVIEERVPLPAAQLLCADVEKVWGLPRELFTEKLQDHSELESMYHQYTQCRFQWLFTYWLFRQPAPMNRQLRAIYLQWRKHSKKKVSTWGETVCDVRYLASLHPITSDYWRGKLAGGDENVGIHTVGNYFSMCKSLVAWILGRDWGRLKRRKYKRHLSTTSNSQTPNSTMAKTKELSKDTRNKIVDLHQAGKTESAIGKQLGVKKSTVGAIIRKWKTYKPTVNLPRSGALRKISPRGVKMITRTVSKNPRTTRGDLVNDLQRAGTKVTKTTISNTLRRQGLKSCSARRVPLLKPVHVRARLKFAREHLDDPEEDWENVIWSDETKIELFGKNSTCRVWRRKNAELHPKNTILTVKHGGGNIMLWGCFSAKGPGRLICVKERMNGAMY</sequence>
<dbReference type="GO" id="GO:0015074">
    <property type="term" value="P:DNA integration"/>
    <property type="evidence" value="ECO:0007669"/>
    <property type="project" value="InterPro"/>
</dbReference>
<evidence type="ECO:0000313" key="3">
    <source>
        <dbReference type="EMBL" id="KAK3516907.1"/>
    </source>
</evidence>
<dbReference type="PANTHER" id="PTHR46238">
    <property type="entry name" value="REVERSE TRANSCRIPTASE DOMAIN-CONTAINING PROTEIN"/>
    <property type="match status" value="1"/>
</dbReference>
<feature type="region of interest" description="Disordered" evidence="1">
    <location>
        <begin position="499"/>
        <end position="519"/>
    </location>
</feature>
<dbReference type="EMBL" id="JAUCMX010000019">
    <property type="protein sequence ID" value="KAK3516907.1"/>
    <property type="molecule type" value="Genomic_DNA"/>
</dbReference>
<dbReference type="InterPro" id="IPR001810">
    <property type="entry name" value="F-box_dom"/>
</dbReference>
<reference evidence="3" key="1">
    <citation type="submission" date="2023-06" db="EMBL/GenBank/DDBJ databases">
        <title>Male Hemibagrus guttatus genome.</title>
        <authorList>
            <person name="Bian C."/>
        </authorList>
    </citation>
    <scope>NUCLEOTIDE SEQUENCE</scope>
    <source>
        <strain evidence="3">Male_cb2023</strain>
        <tissue evidence="3">Muscle</tissue>
    </source>
</reference>
<dbReference type="PANTHER" id="PTHR46238:SF8">
    <property type="entry name" value="ENDONUCLEASE_EXONUCLEASE_PHOSPHATASE DOMAIN-CONTAINING PROTEIN"/>
    <property type="match status" value="1"/>
</dbReference>
<dbReference type="InterPro" id="IPR009057">
    <property type="entry name" value="Homeodomain-like_sf"/>
</dbReference>
<evidence type="ECO:0000313" key="4">
    <source>
        <dbReference type="Proteomes" id="UP001274896"/>
    </source>
</evidence>
<protein>
    <recommendedName>
        <fullName evidence="2">F-box domain-containing protein</fullName>
    </recommendedName>
</protein>
<feature type="domain" description="F-box" evidence="2">
    <location>
        <begin position="236"/>
        <end position="282"/>
    </location>
</feature>
<dbReference type="InterPro" id="IPR036047">
    <property type="entry name" value="F-box-like_dom_sf"/>
</dbReference>
<dbReference type="SUPFAM" id="SSF81383">
    <property type="entry name" value="F-box domain"/>
    <property type="match status" value="1"/>
</dbReference>
<dbReference type="Pfam" id="PF12937">
    <property type="entry name" value="F-box-like"/>
    <property type="match status" value="1"/>
</dbReference>
<evidence type="ECO:0000259" key="2">
    <source>
        <dbReference type="PROSITE" id="PS50181"/>
    </source>
</evidence>
<dbReference type="GO" id="GO:0003677">
    <property type="term" value="F:DNA binding"/>
    <property type="evidence" value="ECO:0007669"/>
    <property type="project" value="InterPro"/>
</dbReference>
<dbReference type="PROSITE" id="PS50181">
    <property type="entry name" value="FBOX"/>
    <property type="match status" value="1"/>
</dbReference>
<dbReference type="Pfam" id="PF25787">
    <property type="entry name" value="HTH_SB"/>
    <property type="match status" value="1"/>
</dbReference>
<proteinExistence type="predicted"/>
<comment type="caution">
    <text evidence="3">The sequence shown here is derived from an EMBL/GenBank/DDBJ whole genome shotgun (WGS) entry which is preliminary data.</text>
</comment>
<keyword evidence="4" id="KW-1185">Reference proteome</keyword>
<dbReference type="AlphaFoldDB" id="A0AAE0QBT7"/>
<dbReference type="SUPFAM" id="SSF46689">
    <property type="entry name" value="Homeodomain-like"/>
    <property type="match status" value="1"/>
</dbReference>
<feature type="compositionally biased region" description="Low complexity" evidence="1">
    <location>
        <begin position="501"/>
        <end position="512"/>
    </location>
</feature>
<organism evidence="3 4">
    <name type="scientific">Hemibagrus guttatus</name>
    <dbReference type="NCBI Taxonomy" id="175788"/>
    <lineage>
        <taxon>Eukaryota</taxon>
        <taxon>Metazoa</taxon>
        <taxon>Chordata</taxon>
        <taxon>Craniata</taxon>
        <taxon>Vertebrata</taxon>
        <taxon>Euteleostomi</taxon>
        <taxon>Actinopterygii</taxon>
        <taxon>Neopterygii</taxon>
        <taxon>Teleostei</taxon>
        <taxon>Ostariophysi</taxon>
        <taxon>Siluriformes</taxon>
        <taxon>Bagridae</taxon>
        <taxon>Hemibagrus</taxon>
    </lineage>
</organism>
<dbReference type="InterPro" id="IPR002492">
    <property type="entry name" value="Transposase_Tc1-like"/>
</dbReference>
<dbReference type="Gene3D" id="1.20.1280.50">
    <property type="match status" value="1"/>
</dbReference>
<dbReference type="InterPro" id="IPR036397">
    <property type="entry name" value="RNaseH_sf"/>
</dbReference>
<dbReference type="Gene3D" id="1.10.10.10">
    <property type="entry name" value="Winged helix-like DNA-binding domain superfamily/Winged helix DNA-binding domain"/>
    <property type="match status" value="1"/>
</dbReference>
<evidence type="ECO:0000256" key="1">
    <source>
        <dbReference type="SAM" id="MobiDB-lite"/>
    </source>
</evidence>